<keyword evidence="2" id="KW-1185">Reference proteome</keyword>
<name>A0ACC0P792_RHOML</name>
<comment type="caution">
    <text evidence="1">The sequence shown here is derived from an EMBL/GenBank/DDBJ whole genome shotgun (WGS) entry which is preliminary data.</text>
</comment>
<evidence type="ECO:0000313" key="1">
    <source>
        <dbReference type="EMBL" id="KAI8561285.1"/>
    </source>
</evidence>
<evidence type="ECO:0000313" key="2">
    <source>
        <dbReference type="Proteomes" id="UP001062846"/>
    </source>
</evidence>
<sequence length="187" mass="21082">MTTKRARVFRSSSTGGFGLLNQLVRSPVIPSEKKRATAVASPVILPKPVQKSVVNVGSKKAVAAVRVLPEHPRRSIFTVGSAAEKEKDEKKVDERRWEFPLSCFHCKKEIGENKDVFMYGYLRAFCSTKCREIQIELEDRDREPSPGPRNRDRAPAAVAAVTQARQEKPAKRFIRSPVKKYTIAKFN</sequence>
<reference evidence="1" key="1">
    <citation type="submission" date="2022-02" db="EMBL/GenBank/DDBJ databases">
        <title>Plant Genome Project.</title>
        <authorList>
            <person name="Zhang R.-G."/>
        </authorList>
    </citation>
    <scope>NUCLEOTIDE SEQUENCE</scope>
    <source>
        <strain evidence="1">AT1</strain>
    </source>
</reference>
<dbReference type="Proteomes" id="UP001062846">
    <property type="component" value="Chromosome 4"/>
</dbReference>
<proteinExistence type="predicted"/>
<gene>
    <name evidence="1" type="ORF">RHMOL_Rhmol04G0326800</name>
</gene>
<accession>A0ACC0P792</accession>
<organism evidence="1 2">
    <name type="scientific">Rhododendron molle</name>
    <name type="common">Chinese azalea</name>
    <name type="synonym">Azalea mollis</name>
    <dbReference type="NCBI Taxonomy" id="49168"/>
    <lineage>
        <taxon>Eukaryota</taxon>
        <taxon>Viridiplantae</taxon>
        <taxon>Streptophyta</taxon>
        <taxon>Embryophyta</taxon>
        <taxon>Tracheophyta</taxon>
        <taxon>Spermatophyta</taxon>
        <taxon>Magnoliopsida</taxon>
        <taxon>eudicotyledons</taxon>
        <taxon>Gunneridae</taxon>
        <taxon>Pentapetalae</taxon>
        <taxon>asterids</taxon>
        <taxon>Ericales</taxon>
        <taxon>Ericaceae</taxon>
        <taxon>Ericoideae</taxon>
        <taxon>Rhodoreae</taxon>
        <taxon>Rhododendron</taxon>
    </lineage>
</organism>
<protein>
    <submittedName>
        <fullName evidence="1">Uncharacterized protein</fullName>
    </submittedName>
</protein>
<dbReference type="EMBL" id="CM046391">
    <property type="protein sequence ID" value="KAI8561285.1"/>
    <property type="molecule type" value="Genomic_DNA"/>
</dbReference>